<dbReference type="PATRIC" id="fig|660596.6.peg.5353"/>
<dbReference type="EMBL" id="AHIE01000047">
    <property type="protein sequence ID" value="EHT97724.1"/>
    <property type="molecule type" value="Genomic_DNA"/>
</dbReference>
<dbReference type="Proteomes" id="UP000005050">
    <property type="component" value="Unassembled WGS sequence"/>
</dbReference>
<reference evidence="1 4" key="3">
    <citation type="submission" date="2016-10" db="EMBL/GenBank/DDBJ databases">
        <title>Complete Genome Assembly of Pantoea stewartii subsp. stewartii DC283, a Corn Pathogen.</title>
        <authorList>
            <person name="Duong D.A."/>
            <person name="Stevens A.M."/>
            <person name="Jensen R.V."/>
        </authorList>
    </citation>
    <scope>NUCLEOTIDE SEQUENCE [LARGE SCALE GENOMIC DNA]</scope>
    <source>
        <strain evidence="1 4">DC283</strain>
        <plasmid evidence="1 4">ppDSJ01</plasmid>
    </source>
</reference>
<reference evidence="2 3" key="1">
    <citation type="journal article" date="2012" name="Mol. Microbiol.">
        <title>The genetic and structural basis of two distinct terminal side branch residues in stewartan and amylovoran exopolysaccharides and their potential role in host adaptation.</title>
        <authorList>
            <person name="Wang X."/>
            <person name="Yang F."/>
            <person name="von Bodman S.B."/>
        </authorList>
    </citation>
    <scope>NUCLEOTIDE SEQUENCE [LARGE SCALE GENOMIC DNA]</scope>
    <source>
        <strain evidence="2 3">DC283</strain>
    </source>
</reference>
<accession>H3RLL1</accession>
<evidence type="ECO:0000313" key="1">
    <source>
        <dbReference type="EMBL" id="ARF52768.1"/>
    </source>
</evidence>
<geneLocation type="plasmid" evidence="1 4">
    <name>ppDSJ01</name>
</geneLocation>
<organism evidence="2 3">
    <name type="scientific">Pantoea stewartii subsp. stewartii DC283</name>
    <dbReference type="NCBI Taxonomy" id="660596"/>
    <lineage>
        <taxon>Bacteria</taxon>
        <taxon>Pseudomonadati</taxon>
        <taxon>Pseudomonadota</taxon>
        <taxon>Gammaproteobacteria</taxon>
        <taxon>Enterobacterales</taxon>
        <taxon>Erwiniaceae</taxon>
        <taxon>Pantoea</taxon>
    </lineage>
</organism>
<gene>
    <name evidence="2" type="ORF">CKS_5586</name>
    <name evidence="1" type="ORF">DSJ_26535</name>
</gene>
<keyword evidence="4" id="KW-1185">Reference proteome</keyword>
<proteinExistence type="predicted"/>
<dbReference type="OrthoDB" id="6549055at2"/>
<evidence type="ECO:0000313" key="3">
    <source>
        <dbReference type="Proteomes" id="UP000005050"/>
    </source>
</evidence>
<dbReference type="RefSeq" id="WP_006122389.1">
    <property type="nucleotide sequence ID" value="NZ_AHIE01000047.1"/>
</dbReference>
<evidence type="ECO:0000313" key="2">
    <source>
        <dbReference type="EMBL" id="EHT97724.1"/>
    </source>
</evidence>
<dbReference type="EMBL" id="CP017592">
    <property type="protein sequence ID" value="ARF52768.1"/>
    <property type="molecule type" value="Genomic_DNA"/>
</dbReference>
<dbReference type="KEGG" id="pstw:DSJ_26535"/>
<name>H3RLL1_PANSE</name>
<sequence>MITADDAATVGNVAANTFLASAGWVTIGAGTDLSDIDLTAETLDSRVRFACDSSRLYWAADGTLKTAAAGEWPLEYSAGAAAGRTLPEPQATNFQLESRGANVVKAGGIGNFFCDTGTTVSTGTGPDGGAIGEVGNAAFYLYAEYNATASAWLINATGNAPGEAWERIEMAFTLAAAANVRTYNARAGSTSYVYGLTASAVPAGNAVASFFRRLDGSNILSGLVQVESGSYATSPIITDGSAVTRAQAFAYVLTQTAKGMTVTYSDGTTDSFTFSGEYEYALPNPSAHWGARYITRIAYQR</sequence>
<evidence type="ECO:0000313" key="4">
    <source>
        <dbReference type="Proteomes" id="UP000192380"/>
    </source>
</evidence>
<reference evidence="2" key="2">
    <citation type="submission" date="2012-01" db="EMBL/GenBank/DDBJ databases">
        <authorList>
            <person name="Biehl B.S."/>
            <person name="Ding Y."/>
            <person name="Dugan-Rocha S.P."/>
            <person name="Gibbs R.A."/>
            <person name="Glasner J.D."/>
            <person name="Kovar C."/>
            <person name="Muzny D.M."/>
            <person name="Neeno-Eckwall E.C."/>
            <person name="Perna N.T."/>
            <person name="Qin X."/>
            <person name="von Bodman S.B."/>
            <person name="Weinstock G.M."/>
        </authorList>
    </citation>
    <scope>NUCLEOTIDE SEQUENCE</scope>
    <source>
        <strain evidence="2">DC283</strain>
    </source>
</reference>
<evidence type="ECO:0008006" key="5">
    <source>
        <dbReference type="Google" id="ProtNLM"/>
    </source>
</evidence>
<dbReference type="Proteomes" id="UP000192380">
    <property type="component" value="Plasmid ppDSJ01"/>
</dbReference>
<protein>
    <recommendedName>
        <fullName evidence="5">Tail fiber protein</fullName>
    </recommendedName>
</protein>
<dbReference type="AlphaFoldDB" id="H3RLL1"/>
<keyword evidence="1" id="KW-0614">Plasmid</keyword>